<reference evidence="2" key="2">
    <citation type="journal article" date="2019" name="Cell Metab.">
        <title>Nutrient sensing in CD11c cells alters the gut microbiome to regulate food intake and body mass.</title>
        <authorList>
            <person name="Chagwedera N.D."/>
            <person name="Ang Q.Y."/>
            <person name="Bisanz J.E."/>
            <person name="Leong Y.A."/>
            <person name="Ganeshan K."/>
            <person name="Cai J."/>
            <person name="Patterson A.D."/>
            <person name="Turnbaugh P.J."/>
            <person name="Chawla A."/>
        </authorList>
    </citation>
    <scope>NUCLEOTIDE SEQUENCE</scope>
    <source>
        <strain evidence="2">I8-5</strain>
    </source>
</reference>
<protein>
    <submittedName>
        <fullName evidence="1">Uncharacterized protein</fullName>
    </submittedName>
</protein>
<proteinExistence type="predicted"/>
<dbReference type="Proteomes" id="UP000095141">
    <property type="component" value="Unassembled WGS sequence"/>
</dbReference>
<dbReference type="AlphaFoldDB" id="A0A1C2G5T7"/>
<reference evidence="2" key="3">
    <citation type="submission" date="2019-04" db="EMBL/GenBank/DDBJ databases">
        <authorList>
            <person name="Bisanz J.E."/>
            <person name="Chagwedera N.D."/>
            <person name="Chawla A."/>
            <person name="Turnbaugh P.J."/>
        </authorList>
    </citation>
    <scope>NUCLEOTIDE SEQUENCE</scope>
    <source>
        <strain evidence="2">I8-5</strain>
    </source>
</reference>
<accession>A0A1C2G5T7</accession>
<dbReference type="Proteomes" id="UP000297521">
    <property type="component" value="Unassembled WGS sequence"/>
</dbReference>
<organism evidence="1 3">
    <name type="scientific">Limosilactobacillus reuteri</name>
    <name type="common">Lactobacillus reuteri</name>
    <dbReference type="NCBI Taxonomy" id="1598"/>
    <lineage>
        <taxon>Bacteria</taxon>
        <taxon>Bacillati</taxon>
        <taxon>Bacillota</taxon>
        <taxon>Bacilli</taxon>
        <taxon>Lactobacillales</taxon>
        <taxon>Lactobacillaceae</taxon>
        <taxon>Limosilactobacillus</taxon>
    </lineage>
</organism>
<dbReference type="RefSeq" id="WP_066035904.1">
    <property type="nucleotide sequence ID" value="NZ_CAJSZG010000015.1"/>
</dbReference>
<evidence type="ECO:0000313" key="3">
    <source>
        <dbReference type="Proteomes" id="UP000095141"/>
    </source>
</evidence>
<evidence type="ECO:0000313" key="2">
    <source>
        <dbReference type="EMBL" id="TGB09856.1"/>
    </source>
</evidence>
<dbReference type="EMBL" id="MCNS01000017">
    <property type="protein sequence ID" value="OCX46852.1"/>
    <property type="molecule type" value="Genomic_DNA"/>
</dbReference>
<reference evidence="1 3" key="1">
    <citation type="submission" date="2016-08" db="EMBL/GenBank/DDBJ databases">
        <title>Probiotic bacterium isolated from chicken gut.</title>
        <authorList>
            <person name="Levy J.L."/>
            <person name="Hassan H.M."/>
            <person name="Mendoza M.A."/>
        </authorList>
    </citation>
    <scope>NUCLEOTIDE SEQUENCE [LARGE SCALE GENOMIC DNA]</scope>
    <source>
        <strain evidence="1 3">P43</strain>
    </source>
</reference>
<comment type="caution">
    <text evidence="1">The sequence shown here is derived from an EMBL/GenBank/DDBJ whole genome shotgun (WGS) entry which is preliminary data.</text>
</comment>
<gene>
    <name evidence="1" type="ORF">BFD03_08510</name>
    <name evidence="2" type="ORF">E5F87_09475</name>
</gene>
<dbReference type="EMBL" id="SRKR01000019">
    <property type="protein sequence ID" value="TGB09856.1"/>
    <property type="molecule type" value="Genomic_DNA"/>
</dbReference>
<name>A0A1C2G5T7_LIMRT</name>
<evidence type="ECO:0000313" key="1">
    <source>
        <dbReference type="EMBL" id="OCX46852.1"/>
    </source>
</evidence>
<dbReference type="GeneID" id="77191181"/>
<sequence length="86" mass="9837">MALTKEKNITLVGHSTINGTEVARFNAQIATDLNAQTTTNTYIYNQELYRKNLKQVRADSDEFRTYIRSQEDEAFSEIEETTADKA</sequence>